<feature type="domain" description="TIR" evidence="1">
    <location>
        <begin position="5"/>
        <end position="145"/>
    </location>
</feature>
<name>A0A1H9VWU8_9PSEU</name>
<dbReference type="EMBL" id="FOFV01000019">
    <property type="protein sequence ID" value="SES25837.1"/>
    <property type="molecule type" value="Genomic_DNA"/>
</dbReference>
<organism evidence="2 3">
    <name type="scientific">Lentzea albida</name>
    <dbReference type="NCBI Taxonomy" id="65499"/>
    <lineage>
        <taxon>Bacteria</taxon>
        <taxon>Bacillati</taxon>
        <taxon>Actinomycetota</taxon>
        <taxon>Actinomycetes</taxon>
        <taxon>Pseudonocardiales</taxon>
        <taxon>Pseudonocardiaceae</taxon>
        <taxon>Lentzea</taxon>
    </lineage>
</organism>
<dbReference type="RefSeq" id="WP_089923843.1">
    <property type="nucleotide sequence ID" value="NZ_FOFV01000019.1"/>
</dbReference>
<evidence type="ECO:0000313" key="3">
    <source>
        <dbReference type="Proteomes" id="UP000199503"/>
    </source>
</evidence>
<dbReference type="OrthoDB" id="3838036at2"/>
<dbReference type="SMART" id="SM00255">
    <property type="entry name" value="TIR"/>
    <property type="match status" value="1"/>
</dbReference>
<dbReference type="GO" id="GO:0007165">
    <property type="term" value="P:signal transduction"/>
    <property type="evidence" value="ECO:0007669"/>
    <property type="project" value="InterPro"/>
</dbReference>
<dbReference type="SUPFAM" id="SSF52200">
    <property type="entry name" value="Toll/Interleukin receptor TIR domain"/>
    <property type="match status" value="1"/>
</dbReference>
<dbReference type="InterPro" id="IPR035897">
    <property type="entry name" value="Toll_tir_struct_dom_sf"/>
</dbReference>
<evidence type="ECO:0000313" key="2">
    <source>
        <dbReference type="EMBL" id="SES25837.1"/>
    </source>
</evidence>
<protein>
    <submittedName>
        <fullName evidence="2">TIR domain-containing protein</fullName>
    </submittedName>
</protein>
<dbReference type="AlphaFoldDB" id="A0A1H9VWU8"/>
<proteinExistence type="predicted"/>
<gene>
    <name evidence="2" type="ORF">SAMN04488000_119170</name>
</gene>
<reference evidence="3" key="1">
    <citation type="submission" date="2016-10" db="EMBL/GenBank/DDBJ databases">
        <authorList>
            <person name="Varghese N."/>
            <person name="Submissions S."/>
        </authorList>
    </citation>
    <scope>NUCLEOTIDE SEQUENCE [LARGE SCALE GENOMIC DNA]</scope>
    <source>
        <strain evidence="3">DSM 44437</strain>
    </source>
</reference>
<accession>A0A1H9VWU8</accession>
<dbReference type="Pfam" id="PF13676">
    <property type="entry name" value="TIR_2"/>
    <property type="match status" value="1"/>
</dbReference>
<dbReference type="InterPro" id="IPR000157">
    <property type="entry name" value="TIR_dom"/>
</dbReference>
<sequence length="347" mass="39261">MAEYQFDVAPSFAEKDRERVLPIVRRLEDLGVKVYYDDDQVVARWGADLVEHIADTLTHKVRYVLMFASRHYVEQGLVRHERRTAQARALVQQNEFLLPIRLDDTEVPGLLPSIGYLDLRKHDDEVVAQSVVQKLAQHRAEFTSTTPITAKSVAALAREKPKGWEYLLYATVVAQGLAELQPKYREHFLRYSPRNGTVEHGNGIGLIRDRNVVLSEIIKVAVESVFTPQTQEAAFGRAGEPGDAERIVHLGELFVRTFDEILDWARAIHGTSYADGNARAAARVQARFADRQLEAMHEVAQDLRQVADTLVERLTAGERIEMTVPLVFEVEPALELEFKAALDKLSR</sequence>
<keyword evidence="3" id="KW-1185">Reference proteome</keyword>
<dbReference type="Proteomes" id="UP000199503">
    <property type="component" value="Unassembled WGS sequence"/>
</dbReference>
<dbReference type="Gene3D" id="3.40.50.10140">
    <property type="entry name" value="Toll/interleukin-1 receptor homology (TIR) domain"/>
    <property type="match status" value="1"/>
</dbReference>
<evidence type="ECO:0000259" key="1">
    <source>
        <dbReference type="SMART" id="SM00255"/>
    </source>
</evidence>